<dbReference type="KEGG" id="mflu:HZU40_32790"/>
<organism evidence="2 3">
    <name type="scientific">Mycolicibacterium fluoranthenivorans</name>
    <dbReference type="NCBI Taxonomy" id="258505"/>
    <lineage>
        <taxon>Bacteria</taxon>
        <taxon>Bacillati</taxon>
        <taxon>Actinomycetota</taxon>
        <taxon>Actinomycetes</taxon>
        <taxon>Mycobacteriales</taxon>
        <taxon>Mycobacteriaceae</taxon>
        <taxon>Mycolicibacterium</taxon>
    </lineage>
</organism>
<evidence type="ECO:0000256" key="1">
    <source>
        <dbReference type="SAM" id="Phobius"/>
    </source>
</evidence>
<sequence length="50" mass="5504">MVEIVVGAVAVVGIAVVGVFGILIAVNIALLLRLRSRIPQCRLWESTDWW</sequence>
<keyword evidence="1" id="KW-0812">Transmembrane</keyword>
<protein>
    <submittedName>
        <fullName evidence="2">Uncharacterized protein</fullName>
    </submittedName>
</protein>
<keyword evidence="1" id="KW-1133">Transmembrane helix</keyword>
<gene>
    <name evidence="2" type="ORF">HZU40_32790</name>
</gene>
<feature type="transmembrane region" description="Helical" evidence="1">
    <location>
        <begin position="6"/>
        <end position="32"/>
    </location>
</feature>
<reference evidence="2 3" key="1">
    <citation type="submission" date="2020-07" db="EMBL/GenBank/DDBJ databases">
        <title>Draft genome sequence of four isobutane-metabolizing strains capable of cometabolically degrading diverse ether contaminants.</title>
        <authorList>
            <person name="Chen W."/>
            <person name="Faulkner N."/>
            <person name="Smith C."/>
            <person name="Hyman M."/>
        </authorList>
    </citation>
    <scope>NUCLEOTIDE SEQUENCE [LARGE SCALE GENOMIC DNA]</scope>
    <source>
        <strain evidence="2 3">2A</strain>
    </source>
</reference>
<accession>A0A7G8PER1</accession>
<proteinExistence type="predicted"/>
<dbReference type="Proteomes" id="UP000515498">
    <property type="component" value="Chromosome"/>
</dbReference>
<keyword evidence="1" id="KW-0472">Membrane</keyword>
<dbReference type="EMBL" id="CP059894">
    <property type="protein sequence ID" value="QNJ92827.1"/>
    <property type="molecule type" value="Genomic_DNA"/>
</dbReference>
<evidence type="ECO:0000313" key="3">
    <source>
        <dbReference type="Proteomes" id="UP000515498"/>
    </source>
</evidence>
<name>A0A7G8PER1_9MYCO</name>
<dbReference type="AlphaFoldDB" id="A0A7G8PER1"/>
<dbReference type="RefSeq" id="WP_187097108.1">
    <property type="nucleotide sequence ID" value="NZ_CP059894.1"/>
</dbReference>
<evidence type="ECO:0000313" key="2">
    <source>
        <dbReference type="EMBL" id="QNJ92827.1"/>
    </source>
</evidence>